<dbReference type="GO" id="GO:0016887">
    <property type="term" value="F:ATP hydrolysis activity"/>
    <property type="evidence" value="ECO:0007669"/>
    <property type="project" value="InterPro"/>
</dbReference>
<evidence type="ECO:0000259" key="5">
    <source>
        <dbReference type="PROSITE" id="PS50893"/>
    </source>
</evidence>
<dbReference type="Pfam" id="PF12848">
    <property type="entry name" value="ABC_tran_Xtn"/>
    <property type="match status" value="1"/>
</dbReference>
<evidence type="ECO:0000256" key="4">
    <source>
        <dbReference type="SAM" id="Coils"/>
    </source>
</evidence>
<reference evidence="6 7" key="1">
    <citation type="submission" date="2018-06" db="EMBL/GenBank/DDBJ databases">
        <title>Genomic Encyclopedia of Type Strains, Phase IV (KMG-IV): sequencing the most valuable type-strain genomes for metagenomic binning, comparative biology and taxonomic classification.</title>
        <authorList>
            <person name="Goeker M."/>
        </authorList>
    </citation>
    <scope>NUCLEOTIDE SEQUENCE [LARGE SCALE GENOMIC DNA]</scope>
    <source>
        <strain evidence="6 7">DSM 22112</strain>
    </source>
</reference>
<dbReference type="AlphaFoldDB" id="A0A366IF90"/>
<protein>
    <submittedName>
        <fullName evidence="6">ATP-binding cassette subfamily F protein 3</fullName>
    </submittedName>
</protein>
<dbReference type="InterPro" id="IPR003593">
    <property type="entry name" value="AAA+_ATPase"/>
</dbReference>
<proteinExistence type="predicted"/>
<dbReference type="InterPro" id="IPR032781">
    <property type="entry name" value="ABC_tran_Xtn"/>
</dbReference>
<dbReference type="CDD" id="cd03221">
    <property type="entry name" value="ABCF_EF-3"/>
    <property type="match status" value="2"/>
</dbReference>
<dbReference type="InterPro" id="IPR032524">
    <property type="entry name" value="ABC_tran_C"/>
</dbReference>
<feature type="domain" description="ABC transporter" evidence="5">
    <location>
        <begin position="2"/>
        <end position="255"/>
    </location>
</feature>
<dbReference type="SMART" id="SM00382">
    <property type="entry name" value="AAA"/>
    <property type="match status" value="2"/>
</dbReference>
<evidence type="ECO:0000256" key="2">
    <source>
        <dbReference type="ARBA" id="ARBA00022741"/>
    </source>
</evidence>
<dbReference type="PANTHER" id="PTHR42855">
    <property type="entry name" value="ABC TRANSPORTER ATP-BINDING SUBUNIT"/>
    <property type="match status" value="1"/>
</dbReference>
<dbReference type="Pfam" id="PF16326">
    <property type="entry name" value="ABC_tran_CTD"/>
    <property type="match status" value="1"/>
</dbReference>
<keyword evidence="2" id="KW-0547">Nucleotide-binding</keyword>
<name>A0A366IF90_9FIRM</name>
<dbReference type="NCBIfam" id="NF000355">
    <property type="entry name" value="ribo_prot_ABC_F"/>
    <property type="match status" value="1"/>
</dbReference>
<keyword evidence="3 6" id="KW-0067">ATP-binding</keyword>
<comment type="caution">
    <text evidence="6">The sequence shown here is derived from an EMBL/GenBank/DDBJ whole genome shotgun (WGS) entry which is preliminary data.</text>
</comment>
<dbReference type="OrthoDB" id="9801441at2"/>
<accession>A0A366IF90</accession>
<dbReference type="Proteomes" id="UP000253490">
    <property type="component" value="Unassembled WGS sequence"/>
</dbReference>
<keyword evidence="7" id="KW-1185">Reference proteome</keyword>
<dbReference type="Gene3D" id="1.10.287.380">
    <property type="entry name" value="Valyl-tRNA synthetase, C-terminal domain"/>
    <property type="match status" value="1"/>
</dbReference>
<dbReference type="FunFam" id="3.40.50.300:FF:000011">
    <property type="entry name" value="Putative ABC transporter ATP-binding component"/>
    <property type="match status" value="1"/>
</dbReference>
<feature type="domain" description="ABC transporter" evidence="5">
    <location>
        <begin position="325"/>
        <end position="538"/>
    </location>
</feature>
<dbReference type="SUPFAM" id="SSF52540">
    <property type="entry name" value="P-loop containing nucleoside triphosphate hydrolases"/>
    <property type="match status" value="2"/>
</dbReference>
<dbReference type="PANTHER" id="PTHR42855:SF2">
    <property type="entry name" value="DRUG RESISTANCE ABC TRANSPORTER,ATP-BINDING PROTEIN"/>
    <property type="match status" value="1"/>
</dbReference>
<feature type="coiled-coil region" evidence="4">
    <location>
        <begin position="551"/>
        <end position="592"/>
    </location>
</feature>
<gene>
    <name evidence="6" type="ORF">DES36_10182</name>
</gene>
<dbReference type="FunFam" id="3.40.50.300:FF:000309">
    <property type="entry name" value="ABC transporter ATP-binding protein"/>
    <property type="match status" value="1"/>
</dbReference>
<evidence type="ECO:0000256" key="3">
    <source>
        <dbReference type="ARBA" id="ARBA00022840"/>
    </source>
</evidence>
<dbReference type="EMBL" id="QNRX01000001">
    <property type="protein sequence ID" value="RBP70031.1"/>
    <property type="molecule type" value="Genomic_DNA"/>
</dbReference>
<keyword evidence="4" id="KW-0175">Coiled coil</keyword>
<dbReference type="InterPro" id="IPR051309">
    <property type="entry name" value="ABCF_ATPase"/>
</dbReference>
<dbReference type="RefSeq" id="WP_113919244.1">
    <property type="nucleotide sequence ID" value="NZ_QNRX01000001.1"/>
</dbReference>
<evidence type="ECO:0000313" key="7">
    <source>
        <dbReference type="Proteomes" id="UP000253490"/>
    </source>
</evidence>
<keyword evidence="1" id="KW-0677">Repeat</keyword>
<dbReference type="GO" id="GO:0005524">
    <property type="term" value="F:ATP binding"/>
    <property type="evidence" value="ECO:0007669"/>
    <property type="project" value="UniProtKB-KW"/>
</dbReference>
<dbReference type="InterPro" id="IPR017871">
    <property type="entry name" value="ABC_transporter-like_CS"/>
</dbReference>
<organism evidence="6 7">
    <name type="scientific">Alkalibaculum bacchi</name>
    <dbReference type="NCBI Taxonomy" id="645887"/>
    <lineage>
        <taxon>Bacteria</taxon>
        <taxon>Bacillati</taxon>
        <taxon>Bacillota</taxon>
        <taxon>Clostridia</taxon>
        <taxon>Eubacteriales</taxon>
        <taxon>Eubacteriaceae</taxon>
        <taxon>Alkalibaculum</taxon>
    </lineage>
</organism>
<evidence type="ECO:0000313" key="6">
    <source>
        <dbReference type="EMBL" id="RBP70031.1"/>
    </source>
</evidence>
<dbReference type="InterPro" id="IPR003439">
    <property type="entry name" value="ABC_transporter-like_ATP-bd"/>
</dbReference>
<sequence length="639" mass="73796">MLTCNNITKSYGIDLILNNVSFKVDKNDRIGIVGKNGSGKSTLFKIITNNLYFDSGEINISKDTSIGYLSQDLNLNEDIRIYDELLSVFQICIDLEGEIYKYQELMSQNIDLNNTMDKYSKLVEEFETLGGYEYQSRIRGIANGLGFSEEELDKKIGELSGGQKTRVALGKLLLSKPQLFLLDEPTNYLDVTAIQWLENYLQSYDGGLMIISHDRYFLDAVVNKIFEIENHKLNEYNGNYSNYVMRKKENLDIQMHHYELQQKEIQRQEEIIDRFRQFNREKSIRKAESREKMLDKMERIEKPIVFQKKARIRFEPQIKSGKTVLEVMNLKKSFSENTLFENIDFTIFRGEKVGIVGANGTGKTTLLNIIAGNLSQDQGEIVLGHNVNVEMYHQEHQGLNPNNSILSEVWASKPAANEGEIRNFLGAFMFTGEDVFKSVGSLSGGETSRISLAKLMLSKSNFLLMDEPTNHLDMETKDILEEALIHYTGTVLLISHDRYFLNRVVDKLLVLENNGIFMYNGNYDYYQKKVNDAKLLEELENQGSSMTKTQMNNIKKLENSQKQKLKTLKKEISTLETKVNELEDQIKEFELLMCKEDFYDDYDKANSITEEYNTTKEVLDVTLEEWTEKQLELELFNNS</sequence>
<dbReference type="InterPro" id="IPR027417">
    <property type="entry name" value="P-loop_NTPase"/>
</dbReference>
<dbReference type="GO" id="GO:0003677">
    <property type="term" value="F:DNA binding"/>
    <property type="evidence" value="ECO:0007669"/>
    <property type="project" value="InterPro"/>
</dbReference>
<dbReference type="Pfam" id="PF00005">
    <property type="entry name" value="ABC_tran"/>
    <property type="match status" value="2"/>
</dbReference>
<evidence type="ECO:0000256" key="1">
    <source>
        <dbReference type="ARBA" id="ARBA00022737"/>
    </source>
</evidence>
<dbReference type="InterPro" id="IPR037118">
    <property type="entry name" value="Val-tRNA_synth_C_sf"/>
</dbReference>
<dbReference type="PROSITE" id="PS00211">
    <property type="entry name" value="ABC_TRANSPORTER_1"/>
    <property type="match status" value="1"/>
</dbReference>
<dbReference type="Gene3D" id="3.40.50.300">
    <property type="entry name" value="P-loop containing nucleotide triphosphate hydrolases"/>
    <property type="match status" value="2"/>
</dbReference>
<dbReference type="PROSITE" id="PS50893">
    <property type="entry name" value="ABC_TRANSPORTER_2"/>
    <property type="match status" value="2"/>
</dbReference>